<dbReference type="Proteomes" id="UP000004221">
    <property type="component" value="Unassembled WGS sequence"/>
</dbReference>
<feature type="domain" description="BON" evidence="2">
    <location>
        <begin position="152"/>
        <end position="220"/>
    </location>
</feature>
<dbReference type="AlphaFoldDB" id="I4EJP5"/>
<dbReference type="EMBL" id="CAGS01000355">
    <property type="protein sequence ID" value="CCF84907.1"/>
    <property type="molecule type" value="Genomic_DNA"/>
</dbReference>
<dbReference type="PROSITE" id="PS50914">
    <property type="entry name" value="BON"/>
    <property type="match status" value="3"/>
</dbReference>
<protein>
    <submittedName>
        <fullName evidence="3">Osmotically inducible protein Y domain protein (Modular protein)</fullName>
    </submittedName>
</protein>
<dbReference type="InterPro" id="IPR014004">
    <property type="entry name" value="Transpt-assoc_nodulatn_dom_bac"/>
</dbReference>
<proteinExistence type="predicted"/>
<dbReference type="InterPro" id="IPR018684">
    <property type="entry name" value="DUF2171"/>
</dbReference>
<gene>
    <name evidence="3" type="ORF">NITHO_4180006</name>
</gene>
<dbReference type="Pfam" id="PF09939">
    <property type="entry name" value="DUF2171"/>
    <property type="match status" value="1"/>
</dbReference>
<dbReference type="InterPro" id="IPR007055">
    <property type="entry name" value="BON_dom"/>
</dbReference>
<reference evidence="3 4" key="1">
    <citation type="journal article" date="2012" name="ISME J.">
        <title>Nitrification expanded: discovery, physiology and genomics of a nitrite-oxidizing bacterium from the phylum Chloroflexi.</title>
        <authorList>
            <person name="Sorokin D.Y."/>
            <person name="Lucker S."/>
            <person name="Vejmelkova D."/>
            <person name="Kostrikina N.A."/>
            <person name="Kleerebezem R."/>
            <person name="Rijpstra W.I."/>
            <person name="Damste J.S."/>
            <person name="Le Paslier D."/>
            <person name="Muyzer G."/>
            <person name="Wagner M."/>
            <person name="van Loosdrecht M.C."/>
            <person name="Daims H."/>
        </authorList>
    </citation>
    <scope>NUCLEOTIDE SEQUENCE [LARGE SCALE GENOMIC DNA]</scope>
    <source>
        <strain evidence="4">none</strain>
    </source>
</reference>
<evidence type="ECO:0000256" key="1">
    <source>
        <dbReference type="ARBA" id="ARBA00022729"/>
    </source>
</evidence>
<keyword evidence="4" id="KW-1185">Reference proteome</keyword>
<dbReference type="PANTHER" id="PTHR34606:SF4">
    <property type="entry name" value="OUTER MEMBRANE LIPOPROTEIN DOLP"/>
    <property type="match status" value="1"/>
</dbReference>
<accession>I4EJP5</accession>
<feature type="domain" description="BON" evidence="2">
    <location>
        <begin position="80"/>
        <end position="148"/>
    </location>
</feature>
<keyword evidence="1" id="KW-0732">Signal</keyword>
<sequence>MADGAWSDEAIQQAVYEEFAWDPEIQKTDIGIAVRNGIVTLAGTVNSYFMKWMMERATFRVAGVEGVINDIRVQAIPVVTDADIAGAIRSALEADPQVPADLIQVQVDRGVVTLTGEVDWQYQRSAAENDARRSAGVHDVINRLTVRPRTARVEEIRAGIGQALVRSAEVDAANIQVHVEGGHVTLRGAVRSRTEREEAGKAAWRAPGVTAVSNEIRVEPSPPPADIEHVHPHPLREGMTVTGSDNQQVGHVEYIYETEFQLSRPHKRSIRVPLTAIQAVRGDEVQLSLPSAQVDALEQQPT</sequence>
<dbReference type="Pfam" id="PF04972">
    <property type="entry name" value="BON"/>
    <property type="match status" value="3"/>
</dbReference>
<evidence type="ECO:0000259" key="2">
    <source>
        <dbReference type="PROSITE" id="PS50914"/>
    </source>
</evidence>
<evidence type="ECO:0000313" key="3">
    <source>
        <dbReference type="EMBL" id="CCF84907.1"/>
    </source>
</evidence>
<name>I4EJP5_9BACT</name>
<dbReference type="SMART" id="SM00749">
    <property type="entry name" value="BON"/>
    <property type="match status" value="3"/>
</dbReference>
<comment type="caution">
    <text evidence="3">The sequence shown here is derived from an EMBL/GenBank/DDBJ whole genome shotgun (WGS) entry which is preliminary data.</text>
</comment>
<dbReference type="PANTHER" id="PTHR34606">
    <property type="entry name" value="BON DOMAIN-CONTAINING PROTEIN"/>
    <property type="match status" value="1"/>
</dbReference>
<dbReference type="RefSeq" id="WP_008479436.1">
    <property type="nucleotide sequence ID" value="NZ_CAGS01000355.1"/>
</dbReference>
<feature type="domain" description="BON" evidence="2">
    <location>
        <begin position="7"/>
        <end position="75"/>
    </location>
</feature>
<dbReference type="InterPro" id="IPR051686">
    <property type="entry name" value="Lipoprotein_DolP"/>
</dbReference>
<evidence type="ECO:0000313" key="4">
    <source>
        <dbReference type="Proteomes" id="UP000004221"/>
    </source>
</evidence>
<dbReference type="Gene3D" id="3.30.1340.30">
    <property type="match status" value="3"/>
</dbReference>
<organism evidence="3 4">
    <name type="scientific">Nitrolancea hollandica Lb</name>
    <dbReference type="NCBI Taxonomy" id="1129897"/>
    <lineage>
        <taxon>Bacteria</taxon>
        <taxon>Pseudomonadati</taxon>
        <taxon>Thermomicrobiota</taxon>
        <taxon>Thermomicrobia</taxon>
        <taxon>Sphaerobacterales</taxon>
        <taxon>Sphaerobacterineae</taxon>
        <taxon>Sphaerobacteraceae</taxon>
        <taxon>Nitrolancea</taxon>
    </lineage>
</organism>